<feature type="binding site" evidence="8">
    <location>
        <position position="110"/>
    </location>
    <ligand>
        <name>shikimate</name>
        <dbReference type="ChEBI" id="CHEBI:36208"/>
    </ligand>
</feature>
<comment type="function">
    <text evidence="8">Involved in the biosynthesis of the chorismate, which leads to the biosynthesis of aromatic amino acids. Catalyzes the reversible NADPH linked reduction of 3-dehydroshikimate (DHSA) to yield shikimate (SA).</text>
</comment>
<dbReference type="GO" id="GO:0009423">
    <property type="term" value="P:chorismate biosynthetic process"/>
    <property type="evidence" value="ECO:0007669"/>
    <property type="project" value="UniProtKB-UniRule"/>
</dbReference>
<dbReference type="Pfam" id="PF01488">
    <property type="entry name" value="Shikimate_DH"/>
    <property type="match status" value="1"/>
</dbReference>
<feature type="binding site" evidence="8">
    <location>
        <position position="257"/>
    </location>
    <ligand>
        <name>shikimate</name>
        <dbReference type="ChEBI" id="CHEBI:36208"/>
    </ligand>
</feature>
<evidence type="ECO:0000256" key="5">
    <source>
        <dbReference type="ARBA" id="ARBA00023002"/>
    </source>
</evidence>
<name>A0A1V0UPT0_9BACL</name>
<evidence type="ECO:0000259" key="10">
    <source>
        <dbReference type="Pfam" id="PF08501"/>
    </source>
</evidence>
<feature type="binding site" evidence="8">
    <location>
        <begin position="135"/>
        <end position="139"/>
    </location>
    <ligand>
        <name>NADP(+)</name>
        <dbReference type="ChEBI" id="CHEBI:58349"/>
    </ligand>
</feature>
<comment type="subunit">
    <text evidence="8">Homodimer.</text>
</comment>
<evidence type="ECO:0000259" key="9">
    <source>
        <dbReference type="Pfam" id="PF01488"/>
    </source>
</evidence>
<evidence type="ECO:0000256" key="4">
    <source>
        <dbReference type="ARBA" id="ARBA00022857"/>
    </source>
</evidence>
<evidence type="ECO:0000256" key="6">
    <source>
        <dbReference type="ARBA" id="ARBA00023141"/>
    </source>
</evidence>
<comment type="catalytic activity">
    <reaction evidence="7 8">
        <text>shikimate + NADP(+) = 3-dehydroshikimate + NADPH + H(+)</text>
        <dbReference type="Rhea" id="RHEA:17737"/>
        <dbReference type="ChEBI" id="CHEBI:15378"/>
        <dbReference type="ChEBI" id="CHEBI:16630"/>
        <dbReference type="ChEBI" id="CHEBI:36208"/>
        <dbReference type="ChEBI" id="CHEBI:57783"/>
        <dbReference type="ChEBI" id="CHEBI:58349"/>
        <dbReference type="EC" id="1.1.1.25"/>
    </reaction>
</comment>
<feature type="active site" description="Proton acceptor" evidence="8">
    <location>
        <position position="74"/>
    </location>
</feature>
<evidence type="ECO:0000256" key="1">
    <source>
        <dbReference type="ARBA" id="ARBA00004871"/>
    </source>
</evidence>
<gene>
    <name evidence="8" type="primary">aroE</name>
    <name evidence="12" type="ORF">B7C51_04735</name>
</gene>
<sequence>MTSWQIDSQTRLFGVMGNPVFHSKSPVMMNRAFRETGFNGIYTAFHVQPDDLGKAIAGLRAVQVGGLNVTIPHKVEVMRYLDDVDESATMIGAVNTIINENGKLTGYNTDGIGYVRALKEETGFDPSGKTILLLGAGGAARGVAYALAKSGAACICIANRTVEKAEQLASFLSPYTKTKGMGLSEIGNLMDNVHLIVNTTSAGMAPNENEVPYTLTAVPPGFVASDLIYNPMKTAFLKQASKLGAIVHGGLGMFIYQGAYAFEYWTRQKAPVQAMREAVLQSLKQN</sequence>
<dbReference type="GO" id="GO:0004764">
    <property type="term" value="F:shikimate 3-dehydrogenase (NADP+) activity"/>
    <property type="evidence" value="ECO:0007669"/>
    <property type="project" value="UniProtKB-UniRule"/>
</dbReference>
<evidence type="ECO:0000256" key="2">
    <source>
        <dbReference type="ARBA" id="ARBA00012962"/>
    </source>
</evidence>
<organism evidence="12 13">
    <name type="scientific">Paenibacillus larvae subsp. pulvifaciens</name>
    <dbReference type="NCBI Taxonomy" id="1477"/>
    <lineage>
        <taxon>Bacteria</taxon>
        <taxon>Bacillati</taxon>
        <taxon>Bacillota</taxon>
        <taxon>Bacilli</taxon>
        <taxon>Bacillales</taxon>
        <taxon>Paenibacillaceae</taxon>
        <taxon>Paenibacillus</taxon>
    </lineage>
</organism>
<comment type="similarity">
    <text evidence="8">Belongs to the shikimate dehydrogenase family.</text>
</comment>
<dbReference type="InterPro" id="IPR046346">
    <property type="entry name" value="Aminoacid_DH-like_N_sf"/>
</dbReference>
<feature type="binding site" evidence="8">
    <location>
        <position position="95"/>
    </location>
    <ligand>
        <name>shikimate</name>
        <dbReference type="ChEBI" id="CHEBI:36208"/>
    </ligand>
</feature>
<dbReference type="NCBIfam" id="NF001319">
    <property type="entry name" value="PRK00258.3-3"/>
    <property type="match status" value="1"/>
</dbReference>
<evidence type="ECO:0000256" key="3">
    <source>
        <dbReference type="ARBA" id="ARBA00022605"/>
    </source>
</evidence>
<comment type="pathway">
    <text evidence="1 8">Metabolic intermediate biosynthesis; chorismate biosynthesis; chorismate from D-erythrose 4-phosphate and phosphoenolpyruvate: step 4/7.</text>
</comment>
<dbReference type="PANTHER" id="PTHR21089">
    <property type="entry name" value="SHIKIMATE DEHYDROGENASE"/>
    <property type="match status" value="1"/>
</dbReference>
<evidence type="ECO:0000313" key="12">
    <source>
        <dbReference type="EMBL" id="ARF67279.1"/>
    </source>
</evidence>
<dbReference type="HAMAP" id="MF_00222">
    <property type="entry name" value="Shikimate_DH_AroE"/>
    <property type="match status" value="1"/>
</dbReference>
<evidence type="ECO:0000259" key="11">
    <source>
        <dbReference type="Pfam" id="PF18317"/>
    </source>
</evidence>
<dbReference type="SUPFAM" id="SSF51735">
    <property type="entry name" value="NAD(P)-binding Rossmann-fold domains"/>
    <property type="match status" value="1"/>
</dbReference>
<feature type="domain" description="Shikimate dehydrogenase substrate binding N-terminal" evidence="10">
    <location>
        <begin position="15"/>
        <end position="97"/>
    </location>
</feature>
<dbReference type="UniPathway" id="UPA00053">
    <property type="reaction ID" value="UER00087"/>
</dbReference>
<feature type="binding site" evidence="8">
    <location>
        <position position="250"/>
    </location>
    <ligand>
        <name>NADP(+)</name>
        <dbReference type="ChEBI" id="CHEBI:58349"/>
    </ligand>
</feature>
<evidence type="ECO:0000313" key="13">
    <source>
        <dbReference type="Proteomes" id="UP000192727"/>
    </source>
</evidence>
<evidence type="ECO:0000256" key="8">
    <source>
        <dbReference type="HAMAP-Rule" id="MF_00222"/>
    </source>
</evidence>
<feature type="domain" description="Quinate/shikimate 5-dehydrogenase/glutamyl-tRNA reductase" evidence="9">
    <location>
        <begin position="126"/>
        <end position="202"/>
    </location>
</feature>
<keyword evidence="4 8" id="KW-0521">NADP</keyword>
<keyword evidence="3 8" id="KW-0028">Amino-acid biosynthesis</keyword>
<dbReference type="GO" id="GO:0008652">
    <property type="term" value="P:amino acid biosynthetic process"/>
    <property type="evidence" value="ECO:0007669"/>
    <property type="project" value="UniProtKB-KW"/>
</dbReference>
<dbReference type="PANTHER" id="PTHR21089:SF1">
    <property type="entry name" value="BIFUNCTIONAL 3-DEHYDROQUINATE DEHYDRATASE_SHIKIMATE DEHYDROGENASE, CHLOROPLASTIC"/>
    <property type="match status" value="1"/>
</dbReference>
<evidence type="ECO:0000256" key="7">
    <source>
        <dbReference type="ARBA" id="ARBA00049442"/>
    </source>
</evidence>
<dbReference type="Pfam" id="PF18317">
    <property type="entry name" value="SDH_C"/>
    <property type="match status" value="1"/>
</dbReference>
<feature type="binding site" evidence="8">
    <location>
        <begin position="23"/>
        <end position="25"/>
    </location>
    <ligand>
        <name>shikimate</name>
        <dbReference type="ChEBI" id="CHEBI:36208"/>
    </ligand>
</feature>
<dbReference type="NCBIfam" id="TIGR00507">
    <property type="entry name" value="aroE"/>
    <property type="match status" value="1"/>
</dbReference>
<dbReference type="InterPro" id="IPR011342">
    <property type="entry name" value="Shikimate_DH"/>
</dbReference>
<protein>
    <recommendedName>
        <fullName evidence="2 8">Shikimate dehydrogenase (NADP(+))</fullName>
        <shortName evidence="8">SDH</shortName>
        <ecNumber evidence="2 8">1.1.1.25</ecNumber>
    </recommendedName>
</protein>
<dbReference type="GO" id="GO:0050661">
    <property type="term" value="F:NADP binding"/>
    <property type="evidence" value="ECO:0007669"/>
    <property type="project" value="InterPro"/>
</dbReference>
<dbReference type="GO" id="GO:0009073">
    <property type="term" value="P:aromatic amino acid family biosynthetic process"/>
    <property type="evidence" value="ECO:0007669"/>
    <property type="project" value="UniProtKB-KW"/>
</dbReference>
<dbReference type="Proteomes" id="UP000192727">
    <property type="component" value="Chromosome"/>
</dbReference>
<dbReference type="EMBL" id="CP020557">
    <property type="protein sequence ID" value="ARF67279.1"/>
    <property type="molecule type" value="Genomic_DNA"/>
</dbReference>
<dbReference type="InterPro" id="IPR036291">
    <property type="entry name" value="NAD(P)-bd_dom_sf"/>
</dbReference>
<feature type="binding site" evidence="8">
    <location>
        <position position="70"/>
    </location>
    <ligand>
        <name>shikimate</name>
        <dbReference type="ChEBI" id="CHEBI:36208"/>
    </ligand>
</feature>
<reference evidence="12 13" key="1">
    <citation type="submission" date="2017-03" db="EMBL/GenBank/DDBJ databases">
        <title>Paenibacillus larvae genome sequencing.</title>
        <authorList>
            <person name="Dingman D.W."/>
        </authorList>
    </citation>
    <scope>NUCLEOTIDE SEQUENCE [LARGE SCALE GENOMIC DNA]</scope>
    <source>
        <strain evidence="12 13">SAG 10367</strain>
    </source>
</reference>
<keyword evidence="5 8" id="KW-0560">Oxidoreductase</keyword>
<feature type="binding site" evidence="8">
    <location>
        <position position="229"/>
    </location>
    <ligand>
        <name>shikimate</name>
        <dbReference type="ChEBI" id="CHEBI:36208"/>
    </ligand>
</feature>
<dbReference type="EC" id="1.1.1.25" evidence="2 8"/>
<dbReference type="RefSeq" id="WP_083038922.1">
    <property type="nucleotide sequence ID" value="NZ_CP020557.1"/>
</dbReference>
<proteinExistence type="inferred from homology"/>
<dbReference type="SUPFAM" id="SSF53223">
    <property type="entry name" value="Aminoacid dehydrogenase-like, N-terminal domain"/>
    <property type="match status" value="1"/>
</dbReference>
<dbReference type="InterPro" id="IPR041121">
    <property type="entry name" value="SDH_C"/>
</dbReference>
<feature type="binding site" evidence="8">
    <location>
        <position position="227"/>
    </location>
    <ligand>
        <name>NADP(+)</name>
        <dbReference type="ChEBI" id="CHEBI:58349"/>
    </ligand>
</feature>
<feature type="binding site" evidence="8">
    <location>
        <begin position="159"/>
        <end position="164"/>
    </location>
    <ligand>
        <name>NADP(+)</name>
        <dbReference type="ChEBI" id="CHEBI:58349"/>
    </ligand>
</feature>
<dbReference type="InterPro" id="IPR006151">
    <property type="entry name" value="Shikm_DH/Glu-tRNA_Rdtase"/>
</dbReference>
<dbReference type="CDD" id="cd01065">
    <property type="entry name" value="NAD_bind_Shikimate_DH"/>
    <property type="match status" value="1"/>
</dbReference>
<dbReference type="Gene3D" id="3.40.50.10860">
    <property type="entry name" value="Leucine Dehydrogenase, chain A, domain 1"/>
    <property type="match status" value="1"/>
</dbReference>
<dbReference type="InterPro" id="IPR022893">
    <property type="entry name" value="Shikimate_DH_fam"/>
</dbReference>
<feature type="binding site" evidence="8">
    <location>
        <position position="86"/>
    </location>
    <ligand>
        <name>NADP(+)</name>
        <dbReference type="ChEBI" id="CHEBI:58349"/>
    </ligand>
</feature>
<dbReference type="Gene3D" id="3.40.50.720">
    <property type="entry name" value="NAD(P)-binding Rossmann-like Domain"/>
    <property type="match status" value="1"/>
</dbReference>
<dbReference type="Pfam" id="PF08501">
    <property type="entry name" value="Shikimate_dh_N"/>
    <property type="match status" value="1"/>
</dbReference>
<keyword evidence="6 8" id="KW-0057">Aromatic amino acid biosynthesis</keyword>
<dbReference type="InterPro" id="IPR013708">
    <property type="entry name" value="Shikimate_DH-bd_N"/>
</dbReference>
<dbReference type="GO" id="GO:0019632">
    <property type="term" value="P:shikimate metabolic process"/>
    <property type="evidence" value="ECO:0007669"/>
    <property type="project" value="InterPro"/>
</dbReference>
<accession>A0A1V0UPT0</accession>
<feature type="domain" description="SDH C-terminal" evidence="11">
    <location>
        <begin position="250"/>
        <end position="280"/>
    </location>
</feature>
<dbReference type="AlphaFoldDB" id="A0A1V0UPT0"/>